<dbReference type="InterPro" id="IPR013087">
    <property type="entry name" value="Znf_C2H2_type"/>
</dbReference>
<proteinExistence type="predicted"/>
<dbReference type="Gene3D" id="3.30.160.60">
    <property type="entry name" value="Classic Zinc Finger"/>
    <property type="match status" value="2"/>
</dbReference>
<organism evidence="6 7">
    <name type="scientific">Aspergillus pseudotamarii</name>
    <dbReference type="NCBI Taxonomy" id="132259"/>
    <lineage>
        <taxon>Eukaryota</taxon>
        <taxon>Fungi</taxon>
        <taxon>Dikarya</taxon>
        <taxon>Ascomycota</taxon>
        <taxon>Pezizomycotina</taxon>
        <taxon>Eurotiomycetes</taxon>
        <taxon>Eurotiomycetidae</taxon>
        <taxon>Eurotiales</taxon>
        <taxon>Aspergillaceae</taxon>
        <taxon>Aspergillus</taxon>
        <taxon>Aspergillus subgen. Circumdati</taxon>
    </lineage>
</organism>
<evidence type="ECO:0000313" key="7">
    <source>
        <dbReference type="Proteomes" id="UP000325672"/>
    </source>
</evidence>
<dbReference type="AlphaFoldDB" id="A0A5N6T4I3"/>
<keyword evidence="7" id="KW-1185">Reference proteome</keyword>
<dbReference type="PANTHER" id="PTHR23235">
    <property type="entry name" value="KRUEPPEL-LIKE TRANSCRIPTION FACTOR"/>
    <property type="match status" value="1"/>
</dbReference>
<dbReference type="SMART" id="SM00355">
    <property type="entry name" value="ZnF_C2H2"/>
    <property type="match status" value="3"/>
</dbReference>
<evidence type="ECO:0000259" key="5">
    <source>
        <dbReference type="PROSITE" id="PS50157"/>
    </source>
</evidence>
<evidence type="ECO:0000313" key="6">
    <source>
        <dbReference type="EMBL" id="KAE8141226.1"/>
    </source>
</evidence>
<reference evidence="6 7" key="1">
    <citation type="submission" date="2019-04" db="EMBL/GenBank/DDBJ databases">
        <title>Friends and foes A comparative genomics study of 23 Aspergillus species from section Flavi.</title>
        <authorList>
            <consortium name="DOE Joint Genome Institute"/>
            <person name="Kjaerbolling I."/>
            <person name="Vesth T."/>
            <person name="Frisvad J.C."/>
            <person name="Nybo J.L."/>
            <person name="Theobald S."/>
            <person name="Kildgaard S."/>
            <person name="Isbrandt T."/>
            <person name="Kuo A."/>
            <person name="Sato A."/>
            <person name="Lyhne E.K."/>
            <person name="Kogle M.E."/>
            <person name="Wiebenga A."/>
            <person name="Kun R.S."/>
            <person name="Lubbers R.J."/>
            <person name="Makela M.R."/>
            <person name="Barry K."/>
            <person name="Chovatia M."/>
            <person name="Clum A."/>
            <person name="Daum C."/>
            <person name="Haridas S."/>
            <person name="He G."/>
            <person name="LaButti K."/>
            <person name="Lipzen A."/>
            <person name="Mondo S."/>
            <person name="Riley R."/>
            <person name="Salamov A."/>
            <person name="Simmons B.A."/>
            <person name="Magnuson J.K."/>
            <person name="Henrissat B."/>
            <person name="Mortensen U.H."/>
            <person name="Larsen T.O."/>
            <person name="Devries R.P."/>
            <person name="Grigoriev I.V."/>
            <person name="Machida M."/>
            <person name="Baker S.E."/>
            <person name="Andersen M.R."/>
        </authorList>
    </citation>
    <scope>NUCLEOTIDE SEQUENCE [LARGE SCALE GENOMIC DNA]</scope>
    <source>
        <strain evidence="6 7">CBS 117625</strain>
    </source>
</reference>
<sequence>MVGGFEAVGSGTAGEVPNLINHETASTMTMPRSDLELAEVRMPSYDYSNVQEEGIYRCSYPKCRNRRGFTLRAHLTRHMRIHNKPVQCLHPQCNFRAAEQKDVRRHAVAAHSMWAKHQWKIEGPFHCDVCSTTFTRKDNLRKHCKRKHGLTTGTGSERWKV</sequence>
<dbReference type="EMBL" id="ML743558">
    <property type="protein sequence ID" value="KAE8141226.1"/>
    <property type="molecule type" value="Genomic_DNA"/>
</dbReference>
<dbReference type="PROSITE" id="PS50157">
    <property type="entry name" value="ZINC_FINGER_C2H2_2"/>
    <property type="match status" value="2"/>
</dbReference>
<dbReference type="SUPFAM" id="SSF57667">
    <property type="entry name" value="beta-beta-alpha zinc fingers"/>
    <property type="match status" value="2"/>
</dbReference>
<dbReference type="RefSeq" id="XP_031917289.1">
    <property type="nucleotide sequence ID" value="XM_032053598.1"/>
</dbReference>
<dbReference type="InterPro" id="IPR036236">
    <property type="entry name" value="Znf_C2H2_sf"/>
</dbReference>
<protein>
    <recommendedName>
        <fullName evidence="5">C2H2-type domain-containing protein</fullName>
    </recommendedName>
</protein>
<keyword evidence="1" id="KW-0479">Metal-binding</keyword>
<feature type="domain" description="C2H2-type" evidence="5">
    <location>
        <begin position="125"/>
        <end position="148"/>
    </location>
</feature>
<dbReference type="GO" id="GO:0008270">
    <property type="term" value="F:zinc ion binding"/>
    <property type="evidence" value="ECO:0007669"/>
    <property type="project" value="UniProtKB-KW"/>
</dbReference>
<gene>
    <name evidence="6" type="ORF">BDV38DRAFT_237580</name>
</gene>
<evidence type="ECO:0000256" key="1">
    <source>
        <dbReference type="ARBA" id="ARBA00022723"/>
    </source>
</evidence>
<dbReference type="PROSITE" id="PS00028">
    <property type="entry name" value="ZINC_FINGER_C2H2_1"/>
    <property type="match status" value="1"/>
</dbReference>
<keyword evidence="2 4" id="KW-0863">Zinc-finger</keyword>
<feature type="domain" description="C2H2-type" evidence="5">
    <location>
        <begin position="56"/>
        <end position="87"/>
    </location>
</feature>
<evidence type="ECO:0000256" key="4">
    <source>
        <dbReference type="PROSITE-ProRule" id="PRU00042"/>
    </source>
</evidence>
<evidence type="ECO:0000256" key="3">
    <source>
        <dbReference type="ARBA" id="ARBA00022833"/>
    </source>
</evidence>
<dbReference type="OrthoDB" id="654211at2759"/>
<evidence type="ECO:0000256" key="2">
    <source>
        <dbReference type="ARBA" id="ARBA00022771"/>
    </source>
</evidence>
<dbReference type="Proteomes" id="UP000325672">
    <property type="component" value="Unassembled WGS sequence"/>
</dbReference>
<keyword evidence="3" id="KW-0862">Zinc</keyword>
<accession>A0A5N6T4I3</accession>
<name>A0A5N6T4I3_ASPPS</name>
<dbReference type="GeneID" id="43637808"/>